<name>F9WBM8_TRYCI</name>
<dbReference type="AlphaFoldDB" id="F9WBM8"/>
<sequence length="319" mass="33103">MNLADALNSARSPITKSIFLIVSAVDGAEAGEGRLWAPCNQDRSSAVSIMSTAGWLAMCKDHEEPTVVEACYGNGAGGFLTVKCVPMDDTYLVMIVQRGDGENLPAPISTTFSIKEEPLVSLLGAYIAGDDTTTPSKWNSVSAEQAVKSLRCSLSRSIACASQAHGSEKTSSVVAPVEVEKRESVLPRSVQSGIPECGPAFSPPTGVTGSSALFAGLVPRPVGFRYGERDLLPDGGSGIGVGGGMALGSDAFRGANVPYARRDPIFPGDRPRGGHFSCPKAPLLPGEPDPDHLIPPGGLAFSSCFGPGRGTNFGPPFPR</sequence>
<protein>
    <submittedName>
        <fullName evidence="1">WGS project CAEQ00000000 data, annotated contig 212</fullName>
    </submittedName>
</protein>
<dbReference type="EMBL" id="CAEQ01001599">
    <property type="protein sequence ID" value="CCD14661.1"/>
    <property type="molecule type" value="Genomic_DNA"/>
</dbReference>
<comment type="caution">
    <text evidence="1">The sequence shown here is derived from an EMBL/GenBank/DDBJ whole genome shotgun (WGS) entry which is preliminary data.</text>
</comment>
<proteinExistence type="predicted"/>
<organism evidence="1 2">
    <name type="scientific">Trypanosoma congolense (strain IL3000)</name>
    <dbReference type="NCBI Taxonomy" id="1068625"/>
    <lineage>
        <taxon>Eukaryota</taxon>
        <taxon>Discoba</taxon>
        <taxon>Euglenozoa</taxon>
        <taxon>Kinetoplastea</taxon>
        <taxon>Metakinetoplastina</taxon>
        <taxon>Trypanosomatida</taxon>
        <taxon>Trypanosomatidae</taxon>
        <taxon>Trypanosoma</taxon>
        <taxon>Nannomonas</taxon>
    </lineage>
</organism>
<dbReference type="Proteomes" id="UP000000702">
    <property type="component" value="Unassembled WGS sequence"/>
</dbReference>
<keyword evidence="2" id="KW-1185">Reference proteome</keyword>
<dbReference type="OMA" id="IACASQA"/>
<evidence type="ECO:0000313" key="1">
    <source>
        <dbReference type="EMBL" id="CCD14661.1"/>
    </source>
</evidence>
<reference evidence="2" key="1">
    <citation type="submission" date="2011-07" db="EMBL/GenBank/DDBJ databases">
        <title>Divergent evolution of antigenic variation in African trypanosomes.</title>
        <authorList>
            <person name="Jackson A.P."/>
            <person name="Berry A."/>
            <person name="Allison H.C."/>
            <person name="Burton P."/>
            <person name="Anderson J."/>
            <person name="Aslett M."/>
            <person name="Brown R."/>
            <person name="Corton N."/>
            <person name="Harris D."/>
            <person name="Hauser H."/>
            <person name="Gamble J."/>
            <person name="Gilderthorp R."/>
            <person name="McQuillan J."/>
            <person name="Quail M.A."/>
            <person name="Sanders M."/>
            <person name="Van Tonder A."/>
            <person name="Ginger M.L."/>
            <person name="Donelson J.E."/>
            <person name="Field M.C."/>
            <person name="Barry J.D."/>
            <person name="Berriman M."/>
            <person name="Hertz-Fowler C."/>
        </authorList>
    </citation>
    <scope>NUCLEOTIDE SEQUENCE [LARGE SCALE GENOMIC DNA]</scope>
    <source>
        <strain evidence="2">IL3000</strain>
    </source>
</reference>
<accession>F9WBM8</accession>
<reference evidence="1 2" key="2">
    <citation type="journal article" date="2012" name="Proc. Natl. Acad. Sci. U.S.A.">
        <title>Antigenic diversity is generated by distinct evolutionary mechanisms in African trypanosome species.</title>
        <authorList>
            <person name="Jackson A.P."/>
            <person name="Berry A."/>
            <person name="Aslett M."/>
            <person name="Allison H.C."/>
            <person name="Burton P."/>
            <person name="Vavrova-Anderson J."/>
            <person name="Brown R."/>
            <person name="Browne H."/>
            <person name="Corton N."/>
            <person name="Hauser H."/>
            <person name="Gamble J."/>
            <person name="Gilderthorp R."/>
            <person name="Marcello L."/>
            <person name="McQuillan J."/>
            <person name="Otto T.D."/>
            <person name="Quail M.A."/>
            <person name="Sanders M.J."/>
            <person name="van Tonder A."/>
            <person name="Ginger M.L."/>
            <person name="Field M.C."/>
            <person name="Barry J.D."/>
            <person name="Hertz-Fowler C."/>
            <person name="Berriman M."/>
        </authorList>
    </citation>
    <scope>NUCLEOTIDE SEQUENCE [LARGE SCALE GENOMIC DNA]</scope>
    <source>
        <strain evidence="1 2">IL3000</strain>
    </source>
</reference>
<gene>
    <name evidence="1" type="ORF">TCIL3000_0_05520</name>
</gene>
<evidence type="ECO:0000313" key="2">
    <source>
        <dbReference type="Proteomes" id="UP000000702"/>
    </source>
</evidence>
<dbReference type="VEuPathDB" id="TriTrypDB:TcIL3000_0_05520"/>